<organism evidence="4">
    <name type="scientific">Flagellimonas sp. MMG031</name>
    <dbReference type="NCBI Taxonomy" id="3158549"/>
    <lineage>
        <taxon>Bacteria</taxon>
        <taxon>Pseudomonadati</taxon>
        <taxon>Bacteroidota</taxon>
        <taxon>Flavobacteriia</taxon>
        <taxon>Flavobacteriales</taxon>
        <taxon>Flavobacteriaceae</taxon>
        <taxon>Flagellimonas</taxon>
    </lineage>
</organism>
<evidence type="ECO:0000259" key="3">
    <source>
        <dbReference type="Pfam" id="PF13538"/>
    </source>
</evidence>
<keyword evidence="1" id="KW-0547">Nucleotide-binding</keyword>
<dbReference type="KEGG" id="fld:ABNE31_08265"/>
<gene>
    <name evidence="4" type="ORF">ABNE31_08265</name>
</gene>
<feature type="domain" description="UvrD-like helicase C-terminal" evidence="3">
    <location>
        <begin position="419"/>
        <end position="468"/>
    </location>
</feature>
<keyword evidence="2" id="KW-0067">ATP-binding</keyword>
<dbReference type="Pfam" id="PF13604">
    <property type="entry name" value="AAA_30"/>
    <property type="match status" value="1"/>
</dbReference>
<dbReference type="CDD" id="cd17933">
    <property type="entry name" value="DEXSc_RecD-like"/>
    <property type="match status" value="1"/>
</dbReference>
<accession>A0AAU7N2H8</accession>
<dbReference type="SUPFAM" id="SSF52540">
    <property type="entry name" value="P-loop containing nucleoside triphosphate hydrolases"/>
    <property type="match status" value="1"/>
</dbReference>
<evidence type="ECO:0000256" key="2">
    <source>
        <dbReference type="ARBA" id="ARBA00022840"/>
    </source>
</evidence>
<dbReference type="GO" id="GO:0003678">
    <property type="term" value="F:DNA helicase activity"/>
    <property type="evidence" value="ECO:0007669"/>
    <property type="project" value="UniProtKB-ARBA"/>
</dbReference>
<reference evidence="4" key="1">
    <citation type="submission" date="2024-05" db="EMBL/GenBank/DDBJ databases">
        <title>Draft Genome Sequences of Flagellimonas sp. MMG031 and Marinobacter sp. MMG032 Isolated from the dinoflagellate Symbiodinium pilosum.</title>
        <authorList>
            <person name="Shikuma N.J."/>
            <person name="Farrell M.V."/>
        </authorList>
    </citation>
    <scope>NUCLEOTIDE SEQUENCE</scope>
    <source>
        <strain evidence="4">MMG031</strain>
    </source>
</reference>
<dbReference type="InterPro" id="IPR027785">
    <property type="entry name" value="UvrD-like_helicase_C"/>
</dbReference>
<evidence type="ECO:0000256" key="1">
    <source>
        <dbReference type="ARBA" id="ARBA00022741"/>
    </source>
</evidence>
<dbReference type="RefSeq" id="WP_349352999.1">
    <property type="nucleotide sequence ID" value="NZ_CP157804.1"/>
</dbReference>
<dbReference type="PANTHER" id="PTHR43788">
    <property type="entry name" value="DNA2/NAM7 HELICASE FAMILY MEMBER"/>
    <property type="match status" value="1"/>
</dbReference>
<dbReference type="GO" id="GO:0005524">
    <property type="term" value="F:ATP binding"/>
    <property type="evidence" value="ECO:0007669"/>
    <property type="project" value="UniProtKB-KW"/>
</dbReference>
<name>A0AAU7N2H8_9FLAO</name>
<evidence type="ECO:0000313" key="4">
    <source>
        <dbReference type="EMBL" id="XBQ24890.1"/>
    </source>
</evidence>
<proteinExistence type="predicted"/>
<sequence>MNDATVPTFLKILTEKFPHSPTLKQDVALNKLANFVLGKQKDRLFLLKGFAGTGKTTLVATLVSSLWKVKMSAVLMAPTGRAAKVMSVYSGNKAFTIHKKIYFPKKQSGGGIQFVLAPNKHRNTIFIVDEASMIPDTPADSKLFENGSLLDDLMQYVHSGHNCKLILIGDTAQLPPVKLELSPALDEGRLSLHYNKDVECLELDEVMRQSGDSGILHNATNLREQLQSEFFEEFKFELGHFTDIVRLIDGNEIQEAIDSSYSENGKEQTAIIVRSNKRANLYNQNIRERILFLENEIAVGDYMMVVKNNYFWLKPNSEAGFIANGDIIEVLELFAIKELYGFKFAEVKVKMVDYPNQRPFETVLLLDTITAETPSLSYEDGNKLYQEVMKDYAHEKTKYRKFLGVKNNKFFNALQVKFSYAITCHKSQGGQWDTVFVEQPYLPNGVDKDYLRWLYTAVTRAERQLYLIGFKDDFFLG</sequence>
<dbReference type="EMBL" id="CP157804">
    <property type="protein sequence ID" value="XBQ24890.1"/>
    <property type="molecule type" value="Genomic_DNA"/>
</dbReference>
<dbReference type="InterPro" id="IPR050534">
    <property type="entry name" value="Coronavir_polyprotein_1ab"/>
</dbReference>
<dbReference type="AlphaFoldDB" id="A0AAU7N2H8"/>
<dbReference type="PANTHER" id="PTHR43788:SF6">
    <property type="entry name" value="DNA HELICASE B"/>
    <property type="match status" value="1"/>
</dbReference>
<protein>
    <submittedName>
        <fullName evidence="4">AAA family ATPase</fullName>
    </submittedName>
</protein>
<dbReference type="Gene3D" id="2.30.30.940">
    <property type="match status" value="1"/>
</dbReference>
<dbReference type="Gene3D" id="3.40.50.300">
    <property type="entry name" value="P-loop containing nucleotide triphosphate hydrolases"/>
    <property type="match status" value="3"/>
</dbReference>
<dbReference type="CDD" id="cd18809">
    <property type="entry name" value="SF1_C_RecD"/>
    <property type="match status" value="1"/>
</dbReference>
<dbReference type="Pfam" id="PF13538">
    <property type="entry name" value="UvrD_C_2"/>
    <property type="match status" value="1"/>
</dbReference>
<dbReference type="InterPro" id="IPR027417">
    <property type="entry name" value="P-loop_NTPase"/>
</dbReference>